<organism evidence="1 2">
    <name type="scientific">Nocardia sputorum</name>
    <dbReference type="NCBI Taxonomy" id="2984338"/>
    <lineage>
        <taxon>Bacteria</taxon>
        <taxon>Bacillati</taxon>
        <taxon>Actinomycetota</taxon>
        <taxon>Actinomycetes</taxon>
        <taxon>Mycobacteriales</taxon>
        <taxon>Nocardiaceae</taxon>
        <taxon>Nocardia</taxon>
    </lineage>
</organism>
<reference evidence="1 2" key="1">
    <citation type="submission" date="2022-11" db="EMBL/GenBank/DDBJ databases">
        <title>Genome Sequencing of Nocardia sp. ON39_IFM12276 and assembly.</title>
        <authorList>
            <person name="Shimojima M."/>
            <person name="Toyokawa M."/>
            <person name="Uesaka K."/>
        </authorList>
    </citation>
    <scope>NUCLEOTIDE SEQUENCE [LARGE SCALE GENOMIC DNA]</scope>
    <source>
        <strain evidence="1 2">IFM 12276</strain>
    </source>
</reference>
<protein>
    <submittedName>
        <fullName evidence="1">Uncharacterized protein</fullName>
    </submittedName>
</protein>
<keyword evidence="2" id="KW-1185">Reference proteome</keyword>
<evidence type="ECO:0000313" key="1">
    <source>
        <dbReference type="EMBL" id="BDU00138.1"/>
    </source>
</evidence>
<accession>A0ABN6U4J1</accession>
<evidence type="ECO:0000313" key="2">
    <source>
        <dbReference type="Proteomes" id="UP001317870"/>
    </source>
</evidence>
<dbReference type="EMBL" id="AP026978">
    <property type="protein sequence ID" value="BDU00138.1"/>
    <property type="molecule type" value="Genomic_DNA"/>
</dbReference>
<gene>
    <name evidence="1" type="ORF">IFM12276_31660</name>
</gene>
<proteinExistence type="predicted"/>
<sequence length="77" mass="8617">MILALIADAGYVCGGALASGSAPESAWRSAVVARGDRMLFIGENKQHPVDLKLRFWIPTDRRLPRTRRQDVRIARLE</sequence>
<name>A0ABN6U4J1_9NOCA</name>
<dbReference type="Proteomes" id="UP001317870">
    <property type="component" value="Chromosome"/>
</dbReference>